<keyword evidence="4" id="KW-1185">Reference proteome</keyword>
<dbReference type="EMBL" id="JBJKBG010000010">
    <property type="protein sequence ID" value="KAL3719688.1"/>
    <property type="molecule type" value="Genomic_DNA"/>
</dbReference>
<dbReference type="PANTHER" id="PTHR19308">
    <property type="entry name" value="PHOSPHATIDYLCHOLINE TRANSFER PROTEIN"/>
    <property type="match status" value="1"/>
</dbReference>
<keyword evidence="1" id="KW-1133">Transmembrane helix</keyword>
<dbReference type="InterPro" id="IPR023393">
    <property type="entry name" value="START-like_dom_sf"/>
</dbReference>
<evidence type="ECO:0000313" key="4">
    <source>
        <dbReference type="Proteomes" id="UP001634007"/>
    </source>
</evidence>
<evidence type="ECO:0000256" key="1">
    <source>
        <dbReference type="SAM" id="Phobius"/>
    </source>
</evidence>
<evidence type="ECO:0000259" key="2">
    <source>
        <dbReference type="PROSITE" id="PS50848"/>
    </source>
</evidence>
<dbReference type="InterPro" id="IPR051213">
    <property type="entry name" value="START_lipid_transfer"/>
</dbReference>
<dbReference type="GO" id="GO:0005737">
    <property type="term" value="C:cytoplasm"/>
    <property type="evidence" value="ECO:0007669"/>
    <property type="project" value="UniProtKB-ARBA"/>
</dbReference>
<dbReference type="PROSITE" id="PS50848">
    <property type="entry name" value="START"/>
    <property type="match status" value="1"/>
</dbReference>
<proteinExistence type="predicted"/>
<reference evidence="3 4" key="1">
    <citation type="submission" date="2024-11" db="EMBL/GenBank/DDBJ databases">
        <title>Chromosome-level genome assembly of Eucalyptus globulus Labill. provides insights into its genome evolution.</title>
        <authorList>
            <person name="Li X."/>
        </authorList>
    </citation>
    <scope>NUCLEOTIDE SEQUENCE [LARGE SCALE GENOMIC DNA]</scope>
    <source>
        <strain evidence="3">CL2024</strain>
        <tissue evidence="3">Fresh tender leaves</tissue>
    </source>
</reference>
<gene>
    <name evidence="3" type="ORF">ACJRO7_004636</name>
</gene>
<name>A0ABD3IZW7_EUCGL</name>
<keyword evidence="1" id="KW-0812">Transmembrane</keyword>
<feature type="transmembrane region" description="Helical" evidence="1">
    <location>
        <begin position="20"/>
        <end position="38"/>
    </location>
</feature>
<protein>
    <recommendedName>
        <fullName evidence="2">START domain-containing protein</fullName>
    </recommendedName>
</protein>
<dbReference type="Pfam" id="PF01852">
    <property type="entry name" value="START"/>
    <property type="match status" value="1"/>
</dbReference>
<dbReference type="SUPFAM" id="SSF55961">
    <property type="entry name" value="Bet v1-like"/>
    <property type="match status" value="1"/>
</dbReference>
<feature type="transmembrane region" description="Helical" evidence="1">
    <location>
        <begin position="373"/>
        <end position="393"/>
    </location>
</feature>
<organism evidence="3 4">
    <name type="scientific">Eucalyptus globulus</name>
    <name type="common">Tasmanian blue gum</name>
    <dbReference type="NCBI Taxonomy" id="34317"/>
    <lineage>
        <taxon>Eukaryota</taxon>
        <taxon>Viridiplantae</taxon>
        <taxon>Streptophyta</taxon>
        <taxon>Embryophyta</taxon>
        <taxon>Tracheophyta</taxon>
        <taxon>Spermatophyta</taxon>
        <taxon>Magnoliopsida</taxon>
        <taxon>eudicotyledons</taxon>
        <taxon>Gunneridae</taxon>
        <taxon>Pentapetalae</taxon>
        <taxon>rosids</taxon>
        <taxon>malvids</taxon>
        <taxon>Myrtales</taxon>
        <taxon>Myrtaceae</taxon>
        <taxon>Myrtoideae</taxon>
        <taxon>Eucalypteae</taxon>
        <taxon>Eucalyptus</taxon>
    </lineage>
</organism>
<dbReference type="AlphaFoldDB" id="A0ABD3IZW7"/>
<dbReference type="Gene3D" id="3.30.530.20">
    <property type="match status" value="1"/>
</dbReference>
<comment type="caution">
    <text evidence="3">The sequence shown here is derived from an EMBL/GenBank/DDBJ whole genome shotgun (WGS) entry which is preliminary data.</text>
</comment>
<feature type="domain" description="START" evidence="2">
    <location>
        <begin position="137"/>
        <end position="325"/>
    </location>
</feature>
<keyword evidence="1" id="KW-0472">Membrane</keyword>
<evidence type="ECO:0000313" key="3">
    <source>
        <dbReference type="EMBL" id="KAL3719688.1"/>
    </source>
</evidence>
<accession>A0ABD3IZW7</accession>
<dbReference type="PANTHER" id="PTHR19308:SF58">
    <property type="entry name" value="POLYKETIDE CYCLASE_DEHYDRASE AND LIPID TRANSPORT SUPERFAMILY PROTEIN"/>
    <property type="match status" value="1"/>
</dbReference>
<sequence length="418" mass="48254">MVNDSFGKIDLEDIPALSSVFSGRNLVLALAFVLLGLLSTRNYNHCSYLWMWSPWRIRFPHVYGGRLLWVGIAFAPRQLRLVLNRIFCRSSEPDDVENHPEMLDDATSDLVPNAALDETDLKELMSYITESDGGPPWQLMMERPTQTLTYQAWFRDPPVGPTQYRTRTVLTNISPDLLRDFFWDDEFRLKWEKMLVYCRTLHVCPRTGTMVVHWIRKLPLIRTEREYVIIRRIWQSESSYYFVTKGMTYPSLPSRRNTRRVELYYSSWCINPVESGNRQQQPASEVIFFHFEDNGLPKELIKICARAAMWGLVKKMEAAVQAYNLARASGAPRSSYAILACKTTECGPMAVPAPSLEVHKNEKSKDTRKRDPLKWLVVGGVLIASGLTLQVTGKVVPFQLGKWMTRLRRDRRKHGSTD</sequence>
<dbReference type="Proteomes" id="UP001634007">
    <property type="component" value="Unassembled WGS sequence"/>
</dbReference>
<dbReference type="InterPro" id="IPR002913">
    <property type="entry name" value="START_lipid-bd_dom"/>
</dbReference>